<dbReference type="PANTHER" id="PTHR30043:SF9">
    <property type="entry name" value="PHOSPHONATES TRANSPORT SYSTEM PERMEASE PROTEIN"/>
    <property type="match status" value="1"/>
</dbReference>
<dbReference type="Pfam" id="PF00528">
    <property type="entry name" value="BPD_transp_1"/>
    <property type="match status" value="1"/>
</dbReference>
<gene>
    <name evidence="9" type="primary">phnE</name>
    <name evidence="9" type="ORF">MKJ03_16155</name>
</gene>
<dbReference type="Gene3D" id="1.10.3720.10">
    <property type="entry name" value="MetI-like"/>
    <property type="match status" value="1"/>
</dbReference>
<keyword evidence="3 6" id="KW-0812">Transmembrane</keyword>
<dbReference type="InterPro" id="IPR000515">
    <property type="entry name" value="MetI-like"/>
</dbReference>
<keyword evidence="10" id="KW-1185">Reference proteome</keyword>
<accession>A0ABT0D3J4</accession>
<organism evidence="9 10">
    <name type="scientific">Peteryoungia algae</name>
    <dbReference type="NCBI Taxonomy" id="2919917"/>
    <lineage>
        <taxon>Bacteria</taxon>
        <taxon>Pseudomonadati</taxon>
        <taxon>Pseudomonadota</taxon>
        <taxon>Alphaproteobacteria</taxon>
        <taxon>Hyphomicrobiales</taxon>
        <taxon>Rhizobiaceae</taxon>
        <taxon>Peteryoungia</taxon>
    </lineage>
</organism>
<evidence type="ECO:0000313" key="10">
    <source>
        <dbReference type="Proteomes" id="UP001522662"/>
    </source>
</evidence>
<evidence type="ECO:0000256" key="3">
    <source>
        <dbReference type="ARBA" id="ARBA00022692"/>
    </source>
</evidence>
<comment type="subcellular location">
    <subcellularLocation>
        <location evidence="1 6">Cell membrane</location>
        <topology evidence="1 6">Multi-pass membrane protein</topology>
    </subcellularLocation>
</comment>
<feature type="region of interest" description="Disordered" evidence="7">
    <location>
        <begin position="115"/>
        <end position="163"/>
    </location>
</feature>
<evidence type="ECO:0000256" key="5">
    <source>
        <dbReference type="ARBA" id="ARBA00023136"/>
    </source>
</evidence>
<dbReference type="InterPro" id="IPR005769">
    <property type="entry name" value="PhnE/PtxC"/>
</dbReference>
<feature type="compositionally biased region" description="Low complexity" evidence="7">
    <location>
        <begin position="150"/>
        <end position="160"/>
    </location>
</feature>
<proteinExistence type="inferred from homology"/>
<name>A0ABT0D3J4_9HYPH</name>
<evidence type="ECO:0000256" key="6">
    <source>
        <dbReference type="RuleBase" id="RU363032"/>
    </source>
</evidence>
<dbReference type="SUPFAM" id="SSF161098">
    <property type="entry name" value="MetI-like"/>
    <property type="match status" value="1"/>
</dbReference>
<feature type="transmembrane region" description="Helical" evidence="6">
    <location>
        <begin position="315"/>
        <end position="341"/>
    </location>
</feature>
<dbReference type="NCBIfam" id="TIGR01097">
    <property type="entry name" value="PhnE"/>
    <property type="match status" value="1"/>
</dbReference>
<evidence type="ECO:0000256" key="1">
    <source>
        <dbReference type="ARBA" id="ARBA00004651"/>
    </source>
</evidence>
<feature type="transmembrane region" description="Helical" evidence="6">
    <location>
        <begin position="362"/>
        <end position="386"/>
    </location>
</feature>
<evidence type="ECO:0000313" key="9">
    <source>
        <dbReference type="EMBL" id="MCJ8239864.1"/>
    </source>
</evidence>
<feature type="domain" description="ABC transmembrane type-1" evidence="8">
    <location>
        <begin position="311"/>
        <end position="495"/>
    </location>
</feature>
<reference evidence="9 10" key="1">
    <citation type="submission" date="2022-03" db="EMBL/GenBank/DDBJ databases">
        <title>Rhizobium SSM4.3 sp. nov., isolated from Sediment (Gouqi Island).</title>
        <authorList>
            <person name="Chen G."/>
        </authorList>
    </citation>
    <scope>NUCLEOTIDE SEQUENCE [LARGE SCALE GENOMIC DNA]</scope>
    <source>
        <strain evidence="9 10">SSM4.3</strain>
    </source>
</reference>
<keyword evidence="2 6" id="KW-0813">Transport</keyword>
<comment type="similarity">
    <text evidence="6">Belongs to the binding-protein-dependent transport system permease family.</text>
</comment>
<protein>
    <submittedName>
        <fullName evidence="9">Phosphonate ABC transporter, permease protein PhnE</fullName>
    </submittedName>
</protein>
<feature type="transmembrane region" description="Helical" evidence="6">
    <location>
        <begin position="477"/>
        <end position="498"/>
    </location>
</feature>
<dbReference type="InterPro" id="IPR035906">
    <property type="entry name" value="MetI-like_sf"/>
</dbReference>
<keyword evidence="4 6" id="KW-1133">Transmembrane helix</keyword>
<evidence type="ECO:0000259" key="8">
    <source>
        <dbReference type="PROSITE" id="PS50928"/>
    </source>
</evidence>
<evidence type="ECO:0000256" key="4">
    <source>
        <dbReference type="ARBA" id="ARBA00022989"/>
    </source>
</evidence>
<dbReference type="CDD" id="cd06261">
    <property type="entry name" value="TM_PBP2"/>
    <property type="match status" value="1"/>
</dbReference>
<dbReference type="Proteomes" id="UP001522662">
    <property type="component" value="Unassembled WGS sequence"/>
</dbReference>
<evidence type="ECO:0000256" key="7">
    <source>
        <dbReference type="SAM" id="MobiDB-lite"/>
    </source>
</evidence>
<sequence>MSMINTAELNRLAERYPQVLERSLWQRYRIPFSIGVLSFYFLFCWWFFAIGKTLTEANWGIAGNYLADWVSYEVRPEFEIDRDRALTITYPRFDPIGPNPKPDWIETTRETITRTEPAPPAAAAPASATPKPSSSFSFMAPPSPQGSIATGGADAAAPTPQVTTEEVITEARITLSGNARIDITGERVMLVRGDEYVTLLLDPERDTVTIDEDHPDWVEQRLEGGRVIAFFGSAGWLDISSDRIRVRKRFFGWENFIFDTNSPFFGLSSAEVWQSISSGERIDPKMSNLALAWNNILYNASWQHLDVWTKLLQTIVMAFMGTLLASLIAFPLSFVAARNITRNRPVNQITKRFFDFVRSVDMLIWALFFTRAFGPGPLAGISAIFVTDTGTLGKLYSEALENIDDKQREGVKSVGAPSAAVQRFGVLPQVMPVFASQALYFWESNTRSATIIGAVGAGGIGLKLWEAMRTNSDWENVAYMVLLILIVVFLFDAISNSLRSRLMGKSRH</sequence>
<keyword evidence="5 6" id="KW-0472">Membrane</keyword>
<dbReference type="EMBL" id="JALAYX010000004">
    <property type="protein sequence ID" value="MCJ8239864.1"/>
    <property type="molecule type" value="Genomic_DNA"/>
</dbReference>
<dbReference type="PROSITE" id="PS50928">
    <property type="entry name" value="ABC_TM1"/>
    <property type="match status" value="1"/>
</dbReference>
<feature type="transmembrane region" description="Helical" evidence="6">
    <location>
        <begin position="30"/>
        <end position="48"/>
    </location>
</feature>
<evidence type="ECO:0000256" key="2">
    <source>
        <dbReference type="ARBA" id="ARBA00022448"/>
    </source>
</evidence>
<dbReference type="RefSeq" id="WP_245137321.1">
    <property type="nucleotide sequence ID" value="NZ_CP128477.1"/>
</dbReference>
<dbReference type="PANTHER" id="PTHR30043">
    <property type="entry name" value="PHOSPHONATES TRANSPORT SYSTEM PERMEASE PROTEIN"/>
    <property type="match status" value="1"/>
</dbReference>
<comment type="caution">
    <text evidence="9">The sequence shown here is derived from an EMBL/GenBank/DDBJ whole genome shotgun (WGS) entry which is preliminary data.</text>
</comment>
<feature type="compositionally biased region" description="Low complexity" evidence="7">
    <location>
        <begin position="123"/>
        <end position="140"/>
    </location>
</feature>